<keyword evidence="3" id="KW-1185">Reference proteome</keyword>
<keyword evidence="1" id="KW-0812">Transmembrane</keyword>
<reference evidence="3" key="1">
    <citation type="journal article" date="2019" name="Int. J. Syst. Evol. Microbiol.">
        <title>The Global Catalogue of Microorganisms (GCM) 10K type strain sequencing project: providing services to taxonomists for standard genome sequencing and annotation.</title>
        <authorList>
            <consortium name="The Broad Institute Genomics Platform"/>
            <consortium name="The Broad Institute Genome Sequencing Center for Infectious Disease"/>
            <person name="Wu L."/>
            <person name="Ma J."/>
        </authorList>
    </citation>
    <scope>NUCLEOTIDE SEQUENCE [LARGE SCALE GENOMIC DNA]</scope>
    <source>
        <strain evidence="3">JCM 17939</strain>
    </source>
</reference>
<proteinExistence type="predicted"/>
<evidence type="ECO:0000313" key="3">
    <source>
        <dbReference type="Proteomes" id="UP001501442"/>
    </source>
</evidence>
<name>A0ABP8UIX9_9ACTN</name>
<accession>A0ABP8UIX9</accession>
<protein>
    <submittedName>
        <fullName evidence="2">Uncharacterized protein</fullName>
    </submittedName>
</protein>
<feature type="transmembrane region" description="Helical" evidence="1">
    <location>
        <begin position="38"/>
        <end position="59"/>
    </location>
</feature>
<feature type="transmembrane region" description="Helical" evidence="1">
    <location>
        <begin position="110"/>
        <end position="133"/>
    </location>
</feature>
<feature type="transmembrane region" description="Helical" evidence="1">
    <location>
        <begin position="66"/>
        <end position="90"/>
    </location>
</feature>
<gene>
    <name evidence="2" type="ORF">GCM10023196_058970</name>
</gene>
<dbReference type="RefSeq" id="WP_345434345.1">
    <property type="nucleotide sequence ID" value="NZ_BAABHK010000009.1"/>
</dbReference>
<dbReference type="Proteomes" id="UP001501442">
    <property type="component" value="Unassembled WGS sequence"/>
</dbReference>
<sequence>MMPPVSRTIAGACLILAPTIQGISTFYWSDRHQGITAGTLIVAATICWIVGLVAIYRLIEQRVPRYAAVALPAAVYGCVGGASFGLQGMQEELFNVSHAQAVHLLQDHPAAAFVAFWFAGLAFPVSIFVLGVVLTWTRAVPVPIGILISVSAAAFPLSRIPREIGVAHVADLALLIPFAYLGIRMAMGHVRPPLAAKVMG</sequence>
<feature type="transmembrane region" description="Helical" evidence="1">
    <location>
        <begin position="164"/>
        <end position="183"/>
    </location>
</feature>
<feature type="transmembrane region" description="Helical" evidence="1">
    <location>
        <begin position="140"/>
        <end position="158"/>
    </location>
</feature>
<organism evidence="2 3">
    <name type="scientific">Actinoallomurus vinaceus</name>
    <dbReference type="NCBI Taxonomy" id="1080074"/>
    <lineage>
        <taxon>Bacteria</taxon>
        <taxon>Bacillati</taxon>
        <taxon>Actinomycetota</taxon>
        <taxon>Actinomycetes</taxon>
        <taxon>Streptosporangiales</taxon>
        <taxon>Thermomonosporaceae</taxon>
        <taxon>Actinoallomurus</taxon>
    </lineage>
</organism>
<keyword evidence="1" id="KW-1133">Transmembrane helix</keyword>
<comment type="caution">
    <text evidence="2">The sequence shown here is derived from an EMBL/GenBank/DDBJ whole genome shotgun (WGS) entry which is preliminary data.</text>
</comment>
<keyword evidence="1" id="KW-0472">Membrane</keyword>
<evidence type="ECO:0000313" key="2">
    <source>
        <dbReference type="EMBL" id="GAA4631076.1"/>
    </source>
</evidence>
<evidence type="ECO:0000256" key="1">
    <source>
        <dbReference type="SAM" id="Phobius"/>
    </source>
</evidence>
<dbReference type="EMBL" id="BAABHK010000009">
    <property type="protein sequence ID" value="GAA4631076.1"/>
    <property type="molecule type" value="Genomic_DNA"/>
</dbReference>